<sequence length="46" mass="4679">MKILRYIDAGGAWSGSKILNAVDTIPAISKALAVMDAIMVDSGASG</sequence>
<evidence type="ECO:0000313" key="2">
    <source>
        <dbReference type="Proteomes" id="UP000635278"/>
    </source>
</evidence>
<dbReference type="EMBL" id="WOTB01000087">
    <property type="protein sequence ID" value="NHN86962.1"/>
    <property type="molecule type" value="Genomic_DNA"/>
</dbReference>
<protein>
    <submittedName>
        <fullName evidence="1">Uncharacterized protein</fullName>
    </submittedName>
</protein>
<accession>A0ABX0JYS7</accession>
<evidence type="ECO:0000313" key="1">
    <source>
        <dbReference type="EMBL" id="NHN86962.1"/>
    </source>
</evidence>
<reference evidence="1 2" key="1">
    <citation type="journal article" date="2020" name="Int. J. Syst. Evol. Microbiol.">
        <title>Novel acetic acid bacteria from cider fermentations: Acetobacter conturbans sp. nov. and Acetobacter fallax sp. nov.</title>
        <authorList>
            <person name="Sombolestani A.S."/>
            <person name="Cleenwerck I."/>
            <person name="Cnockaert M."/>
            <person name="Borremans W."/>
            <person name="Wieme A.D."/>
            <person name="De Vuyst L."/>
            <person name="Vandamme P."/>
        </authorList>
    </citation>
    <scope>NUCLEOTIDE SEQUENCE [LARGE SCALE GENOMIC DNA]</scope>
    <source>
        <strain evidence="1 2">LMG 30640</strain>
    </source>
</reference>
<proteinExistence type="predicted"/>
<gene>
    <name evidence="1" type="ORF">GOB93_20640</name>
</gene>
<dbReference type="Proteomes" id="UP000635278">
    <property type="component" value="Unassembled WGS sequence"/>
</dbReference>
<name>A0ABX0JYS7_9PROT</name>
<comment type="caution">
    <text evidence="1">The sequence shown here is derived from an EMBL/GenBank/DDBJ whole genome shotgun (WGS) entry which is preliminary data.</text>
</comment>
<keyword evidence="2" id="KW-1185">Reference proteome</keyword>
<organism evidence="1 2">
    <name type="scientific">Acetobacter musti</name>
    <dbReference type="NCBI Taxonomy" id="864732"/>
    <lineage>
        <taxon>Bacteria</taxon>
        <taxon>Pseudomonadati</taxon>
        <taxon>Pseudomonadota</taxon>
        <taxon>Alphaproteobacteria</taxon>
        <taxon>Acetobacterales</taxon>
        <taxon>Acetobacteraceae</taxon>
        <taxon>Acetobacter</taxon>
    </lineage>
</organism>